<organism evidence="7 8">
    <name type="scientific">Mycobacterium stomatepiae</name>
    <dbReference type="NCBI Taxonomy" id="470076"/>
    <lineage>
        <taxon>Bacteria</taxon>
        <taxon>Bacillati</taxon>
        <taxon>Actinomycetota</taxon>
        <taxon>Actinomycetes</taxon>
        <taxon>Mycobacteriales</taxon>
        <taxon>Mycobacteriaceae</taxon>
        <taxon>Mycobacterium</taxon>
        <taxon>Mycobacterium simiae complex</taxon>
    </lineage>
</organism>
<evidence type="ECO:0000256" key="2">
    <source>
        <dbReference type="ARBA" id="ARBA00022679"/>
    </source>
</evidence>
<evidence type="ECO:0000256" key="4">
    <source>
        <dbReference type="ARBA" id="ARBA00023315"/>
    </source>
</evidence>
<dbReference type="GO" id="GO:0005737">
    <property type="term" value="C:cytoplasm"/>
    <property type="evidence" value="ECO:0007669"/>
    <property type="project" value="TreeGrafter"/>
</dbReference>
<protein>
    <recommendedName>
        <fullName evidence="6">Lipoyl-binding domain-containing protein</fullName>
    </recommendedName>
</protein>
<feature type="region of interest" description="Disordered" evidence="5">
    <location>
        <begin position="77"/>
        <end position="136"/>
    </location>
</feature>
<dbReference type="PANTHER" id="PTHR43178">
    <property type="entry name" value="DIHYDROLIPOAMIDE ACETYLTRANSFERASE COMPONENT OF PYRUVATE DEHYDROGENASE COMPLEX"/>
    <property type="match status" value="1"/>
</dbReference>
<dbReference type="GO" id="GO:0031405">
    <property type="term" value="F:lipoic acid binding"/>
    <property type="evidence" value="ECO:0007669"/>
    <property type="project" value="TreeGrafter"/>
</dbReference>
<keyword evidence="2" id="KW-0808">Transferase</keyword>
<feature type="compositionally biased region" description="Low complexity" evidence="5">
    <location>
        <begin position="91"/>
        <end position="109"/>
    </location>
</feature>
<dbReference type="EMBL" id="AP022587">
    <property type="protein sequence ID" value="BBY20260.1"/>
    <property type="molecule type" value="Genomic_DNA"/>
</dbReference>
<name>A0A7I7Q1I0_9MYCO</name>
<evidence type="ECO:0000256" key="3">
    <source>
        <dbReference type="ARBA" id="ARBA00022823"/>
    </source>
</evidence>
<evidence type="ECO:0000256" key="5">
    <source>
        <dbReference type="SAM" id="MobiDB-lite"/>
    </source>
</evidence>
<dbReference type="PROSITE" id="PS50968">
    <property type="entry name" value="BIOTINYL_LIPOYL"/>
    <property type="match status" value="1"/>
</dbReference>
<dbReference type="PROSITE" id="PS00189">
    <property type="entry name" value="LIPOYL"/>
    <property type="match status" value="1"/>
</dbReference>
<dbReference type="SUPFAM" id="SSF51230">
    <property type="entry name" value="Single hybrid motif"/>
    <property type="match status" value="1"/>
</dbReference>
<dbReference type="PANTHER" id="PTHR43178:SF5">
    <property type="entry name" value="LIPOAMIDE ACYLTRANSFERASE COMPONENT OF BRANCHED-CHAIN ALPHA-KETO ACID DEHYDROGENASE COMPLEX, MITOCHONDRIAL"/>
    <property type="match status" value="1"/>
</dbReference>
<dbReference type="InterPro" id="IPR003016">
    <property type="entry name" value="2-oxoA_DH_lipoyl-BS"/>
</dbReference>
<dbReference type="CDD" id="cd06849">
    <property type="entry name" value="lipoyl_domain"/>
    <property type="match status" value="1"/>
</dbReference>
<sequence>MIEFKMPSLGSDMDEGTLNEWLVKPGDTVTRGQVVAIVETTKAAVEVECWQEGIVNELVVPVGETVLVGTTLATLTAPGEQVEKHRRPRPSTKTTAKPAKAPPTVSSAPTAPPGGDAGCRQPRGGWPNRWASTSSR</sequence>
<dbReference type="InterPro" id="IPR050743">
    <property type="entry name" value="2-oxoacid_DH_E2_comp"/>
</dbReference>
<evidence type="ECO:0000259" key="6">
    <source>
        <dbReference type="PROSITE" id="PS50968"/>
    </source>
</evidence>
<dbReference type="AlphaFoldDB" id="A0A7I7Q1I0"/>
<keyword evidence="8" id="KW-1185">Reference proteome</keyword>
<feature type="domain" description="Lipoyl-binding" evidence="6">
    <location>
        <begin position="1"/>
        <end position="76"/>
    </location>
</feature>
<dbReference type="GO" id="GO:0016407">
    <property type="term" value="F:acetyltransferase activity"/>
    <property type="evidence" value="ECO:0007669"/>
    <property type="project" value="TreeGrafter"/>
</dbReference>
<dbReference type="Pfam" id="PF00364">
    <property type="entry name" value="Biotin_lipoyl"/>
    <property type="match status" value="1"/>
</dbReference>
<keyword evidence="3" id="KW-0450">Lipoyl</keyword>
<comment type="cofactor">
    <cofactor evidence="1">
        <name>(R)-lipoate</name>
        <dbReference type="ChEBI" id="CHEBI:83088"/>
    </cofactor>
</comment>
<dbReference type="Proteomes" id="UP000467130">
    <property type="component" value="Chromosome"/>
</dbReference>
<proteinExistence type="predicted"/>
<evidence type="ECO:0000313" key="7">
    <source>
        <dbReference type="EMBL" id="BBY20260.1"/>
    </source>
</evidence>
<dbReference type="KEGG" id="msto:MSTO_04650"/>
<reference evidence="7 8" key="1">
    <citation type="journal article" date="2019" name="Emerg. Microbes Infect.">
        <title>Comprehensive subspecies identification of 175 nontuberculous mycobacteria species based on 7547 genomic profiles.</title>
        <authorList>
            <person name="Matsumoto Y."/>
            <person name="Kinjo T."/>
            <person name="Motooka D."/>
            <person name="Nabeya D."/>
            <person name="Jung N."/>
            <person name="Uechi K."/>
            <person name="Horii T."/>
            <person name="Iida T."/>
            <person name="Fujita J."/>
            <person name="Nakamura S."/>
        </authorList>
    </citation>
    <scope>NUCLEOTIDE SEQUENCE [LARGE SCALE GENOMIC DNA]</scope>
    <source>
        <strain evidence="7 8">JCM 17783</strain>
    </source>
</reference>
<dbReference type="InterPro" id="IPR000089">
    <property type="entry name" value="Biotin_lipoyl"/>
</dbReference>
<evidence type="ECO:0000256" key="1">
    <source>
        <dbReference type="ARBA" id="ARBA00001938"/>
    </source>
</evidence>
<gene>
    <name evidence="7" type="ORF">MSTO_04650</name>
</gene>
<accession>A0A7I7Q1I0</accession>
<evidence type="ECO:0000313" key="8">
    <source>
        <dbReference type="Proteomes" id="UP000467130"/>
    </source>
</evidence>
<dbReference type="InterPro" id="IPR011053">
    <property type="entry name" value="Single_hybrid_motif"/>
</dbReference>
<dbReference type="Gene3D" id="2.40.50.100">
    <property type="match status" value="1"/>
</dbReference>
<keyword evidence="4" id="KW-0012">Acyltransferase</keyword>